<protein>
    <submittedName>
        <fullName evidence="2">Uncharacterized protein</fullName>
    </submittedName>
</protein>
<evidence type="ECO:0000256" key="1">
    <source>
        <dbReference type="SAM" id="MobiDB-lite"/>
    </source>
</evidence>
<evidence type="ECO:0000313" key="3">
    <source>
        <dbReference type="Proteomes" id="UP000586947"/>
    </source>
</evidence>
<gene>
    <name evidence="2" type="ORF">HNR20_000751</name>
</gene>
<dbReference type="Proteomes" id="UP000586947">
    <property type="component" value="Unassembled WGS sequence"/>
</dbReference>
<comment type="caution">
    <text evidence="2">The sequence shown here is derived from an EMBL/GenBank/DDBJ whole genome shotgun (WGS) entry which is preliminary data.</text>
</comment>
<keyword evidence="3" id="KW-1185">Reference proteome</keyword>
<dbReference type="EMBL" id="JACHDP010000001">
    <property type="protein sequence ID" value="MBB5476246.1"/>
    <property type="molecule type" value="Genomic_DNA"/>
</dbReference>
<accession>A0A840VK46</accession>
<sequence>MALTANCVAEDISPRSGLIPGSRRPLVSRSPPVEVPPIALPSLFGEFVAGQYGQVVEGPRAGEPQVDPVLRDATFFGMARIYSRQLRAGRAYPTGPPEKNPGPVSPENLSI</sequence>
<dbReference type="AlphaFoldDB" id="A0A840VK46"/>
<feature type="compositionally biased region" description="Pro residues" evidence="1">
    <location>
        <begin position="94"/>
        <end position="104"/>
    </location>
</feature>
<evidence type="ECO:0000313" key="2">
    <source>
        <dbReference type="EMBL" id="MBB5476246.1"/>
    </source>
</evidence>
<feature type="region of interest" description="Disordered" evidence="1">
    <location>
        <begin position="87"/>
        <end position="111"/>
    </location>
</feature>
<proteinExistence type="predicted"/>
<reference evidence="2 3" key="1">
    <citation type="submission" date="2020-08" db="EMBL/GenBank/DDBJ databases">
        <title>Sequencing the genomes of 1000 actinobacteria strains.</title>
        <authorList>
            <person name="Klenk H.-P."/>
        </authorList>
    </citation>
    <scope>NUCLEOTIDE SEQUENCE [LARGE SCALE GENOMIC DNA]</scope>
    <source>
        <strain evidence="2 3">DSM 103125</strain>
    </source>
</reference>
<organism evidence="2 3">
    <name type="scientific">Micromonospora parathelypteridis</name>
    <dbReference type="NCBI Taxonomy" id="1839617"/>
    <lineage>
        <taxon>Bacteria</taxon>
        <taxon>Bacillati</taxon>
        <taxon>Actinomycetota</taxon>
        <taxon>Actinomycetes</taxon>
        <taxon>Micromonosporales</taxon>
        <taxon>Micromonosporaceae</taxon>
        <taxon>Micromonospora</taxon>
    </lineage>
</organism>
<name>A0A840VK46_9ACTN</name>